<reference evidence="1 4" key="3">
    <citation type="journal article" date="2018" name="Nat. Biotechnol.">
        <title>A standardized bacterial taxonomy based on genome phylogeny substantially revises the tree of life.</title>
        <authorList>
            <person name="Parks D.H."/>
            <person name="Chuvochina M."/>
            <person name="Waite D.W."/>
            <person name="Rinke C."/>
            <person name="Skarshewski A."/>
            <person name="Chaumeil P.A."/>
            <person name="Hugenholtz P."/>
        </authorList>
    </citation>
    <scope>NUCLEOTIDE SEQUENCE [LARGE SCALE GENOMIC DNA]</scope>
    <source>
        <strain evidence="1">UBA9905</strain>
    </source>
</reference>
<organism evidence="2 3">
    <name type="scientific">Mesotoga infera</name>
    <dbReference type="NCBI Taxonomy" id="1236046"/>
    <lineage>
        <taxon>Bacteria</taxon>
        <taxon>Thermotogati</taxon>
        <taxon>Thermotogota</taxon>
        <taxon>Thermotogae</taxon>
        <taxon>Kosmotogales</taxon>
        <taxon>Kosmotogaceae</taxon>
        <taxon>Mesotoga</taxon>
    </lineage>
</organism>
<comment type="caution">
    <text evidence="2">The sequence shown here is derived from an EMBL/GenBank/DDBJ whole genome shotgun (WGS) entry which is preliminary data.</text>
</comment>
<sequence length="257" mass="29502">MKTDRLESLSELTAKYCYENLDLDSAMLGSEYSYPNLPLCIIDTVFSIGVSYVSTRNTVDRFCRFLSTESTSESFSVSSFLSLYHSYSPQRIAVEVFGNKQRTSTVNGILKAEAVMMFSEAVRAQDIEYLKDSSSLLNNEEFEESVLSIPGQRSGISLRYFYMLIGSDNFVKPDRMILRFLQTATECESITPDLACRIVQSACELLRQSFPNLTPRLLDNIIWRFQSEEAKKNASPKKRRNHEENCRNRKIRSDEVY</sequence>
<reference evidence="3" key="2">
    <citation type="journal article" date="2015" name="MBio">
        <title>Genome-Resolved Metagenomic Analysis Reveals Roles for Candidate Phyla and Other Microbial Community Members in Biogeochemical Transformations in Oil Reservoirs.</title>
        <authorList>
            <person name="Hu P."/>
            <person name="Tom L."/>
            <person name="Singh A."/>
            <person name="Thomas B.C."/>
            <person name="Baker B.J."/>
            <person name="Piceno Y.M."/>
            <person name="Andersen G.L."/>
            <person name="Banfield J.F."/>
        </authorList>
    </citation>
    <scope>NUCLEOTIDE SEQUENCE [LARGE SCALE GENOMIC DNA]</scope>
</reference>
<gene>
    <name evidence="1" type="ORF">DIT26_08480</name>
    <name evidence="2" type="ORF">XE02_1290</name>
</gene>
<dbReference type="EMBL" id="LGGW01000143">
    <property type="protein sequence ID" value="KUK87971.1"/>
    <property type="molecule type" value="Genomic_DNA"/>
</dbReference>
<evidence type="ECO:0000313" key="3">
    <source>
        <dbReference type="Proteomes" id="UP000055014"/>
    </source>
</evidence>
<proteinExistence type="predicted"/>
<dbReference type="EMBL" id="DQBS01000189">
    <property type="protein sequence ID" value="HCO70587.1"/>
    <property type="molecule type" value="Genomic_DNA"/>
</dbReference>
<evidence type="ECO:0000313" key="4">
    <source>
        <dbReference type="Proteomes" id="UP000264215"/>
    </source>
</evidence>
<protein>
    <submittedName>
        <fullName evidence="2">Uncharacterized protein</fullName>
    </submittedName>
</protein>
<evidence type="ECO:0000313" key="1">
    <source>
        <dbReference type="EMBL" id="HCO70587.1"/>
    </source>
</evidence>
<dbReference type="Proteomes" id="UP000055014">
    <property type="component" value="Unassembled WGS sequence"/>
</dbReference>
<dbReference type="PATRIC" id="fig|1236046.5.peg.1212"/>
<dbReference type="Proteomes" id="UP000264215">
    <property type="component" value="Unassembled WGS sequence"/>
</dbReference>
<dbReference type="AlphaFoldDB" id="A0A117M725"/>
<name>A0A117M725_9BACT</name>
<accession>A0A117M725</accession>
<evidence type="ECO:0000313" key="2">
    <source>
        <dbReference type="EMBL" id="KUK87971.1"/>
    </source>
</evidence>
<reference evidence="2" key="1">
    <citation type="journal article" date="2015" name="MBio">
        <title>Genome-resolved metagenomic analysis reveals roles for candidate phyla and other microbial community members in biogeochemical transformations in oil reservoirs.</title>
        <authorList>
            <person name="Hu P."/>
            <person name="Tom L."/>
            <person name="Singh A."/>
            <person name="Thomas B.C."/>
            <person name="Baker B.J."/>
            <person name="Piceno Y.M."/>
            <person name="Andersen G.L."/>
            <person name="Banfield J.F."/>
        </authorList>
    </citation>
    <scope>NUCLEOTIDE SEQUENCE [LARGE SCALE GENOMIC DNA]</scope>
    <source>
        <strain evidence="2">46_70</strain>
    </source>
</reference>